<dbReference type="GO" id="GO:0016787">
    <property type="term" value="F:hydrolase activity"/>
    <property type="evidence" value="ECO:0007669"/>
    <property type="project" value="UniProtKB-KW"/>
</dbReference>
<dbReference type="PANTHER" id="PTHR47572">
    <property type="entry name" value="LIPOPROTEIN-RELATED"/>
    <property type="match status" value="1"/>
</dbReference>
<sequence length="319" mass="33721">MRAGLGYVAGLAMLVAGGALAQVPEAVPLADDDVFIPASLEKVADGFTFTEGPAWDGERLIFSDIPGDTVYVLTPGGGAPDVLYTPSALANGHTFDREGRLINAEHGSGTITRWTPEDGRQVVVAAFEGRHLSSPNDVIVRSDWLILFTDPPYGLRSAYQGVERSNEVGFSGVFAFDEASGKMVLIDDALERPNGLALSPDERVLYVGDSATQTLWAYDIAADGSASNRRLFADLKREGAQGSVDGVRVDSAGRVFTTCPGGVCAVAPGGTLLARLETPKRATNIAWGGPDLSDLYITALGDVYRVKTRARGIGSSSRR</sequence>
<dbReference type="InterPro" id="IPR011042">
    <property type="entry name" value="6-blade_b-propeller_TolB-like"/>
</dbReference>
<dbReference type="STRING" id="198312.SAMN02745193_02050"/>
<dbReference type="Gene3D" id="2.120.10.30">
    <property type="entry name" value="TolB, C-terminal domain"/>
    <property type="match status" value="1"/>
</dbReference>
<evidence type="ECO:0000256" key="1">
    <source>
        <dbReference type="ARBA" id="ARBA00022801"/>
    </source>
</evidence>
<reference evidence="7" key="1">
    <citation type="submission" date="2016-12" db="EMBL/GenBank/DDBJ databases">
        <authorList>
            <person name="Varghese N."/>
            <person name="Submissions S."/>
        </authorList>
    </citation>
    <scope>NUCLEOTIDE SEQUENCE [LARGE SCALE GENOMIC DNA]</scope>
    <source>
        <strain evidence="7">DSM 11032</strain>
    </source>
</reference>
<keyword evidence="4" id="KW-0732">Signal</keyword>
<evidence type="ECO:0000313" key="6">
    <source>
        <dbReference type="EMBL" id="SHN59887.1"/>
    </source>
</evidence>
<feature type="binding site" evidence="3">
    <location>
        <position position="245"/>
    </location>
    <ligand>
        <name>a divalent metal cation</name>
        <dbReference type="ChEBI" id="CHEBI:60240"/>
    </ligand>
</feature>
<feature type="binding site" evidence="3">
    <location>
        <position position="194"/>
    </location>
    <ligand>
        <name>a divalent metal cation</name>
        <dbReference type="ChEBI" id="CHEBI:60240"/>
    </ligand>
</feature>
<evidence type="ECO:0000259" key="5">
    <source>
        <dbReference type="Pfam" id="PF08450"/>
    </source>
</evidence>
<keyword evidence="1" id="KW-0378">Hydrolase</keyword>
<keyword evidence="3" id="KW-0479">Metal-binding</keyword>
<evidence type="ECO:0000256" key="2">
    <source>
        <dbReference type="PIRSR" id="PIRSR605511-1"/>
    </source>
</evidence>
<evidence type="ECO:0000313" key="7">
    <source>
        <dbReference type="Proteomes" id="UP000184391"/>
    </source>
</evidence>
<evidence type="ECO:0000256" key="3">
    <source>
        <dbReference type="PIRSR" id="PIRSR605511-2"/>
    </source>
</evidence>
<dbReference type="Pfam" id="PF08450">
    <property type="entry name" value="SGL"/>
    <property type="match status" value="1"/>
</dbReference>
<keyword evidence="7" id="KW-1185">Reference proteome</keyword>
<dbReference type="PRINTS" id="PR01790">
    <property type="entry name" value="SMP30FAMILY"/>
</dbReference>
<dbReference type="OrthoDB" id="30052at2"/>
<dbReference type="InterPro" id="IPR013658">
    <property type="entry name" value="SGL"/>
</dbReference>
<name>A0A1M7SN43_9SPHN</name>
<dbReference type="SUPFAM" id="SSF63829">
    <property type="entry name" value="Calcium-dependent phosphotriesterase"/>
    <property type="match status" value="1"/>
</dbReference>
<dbReference type="EMBL" id="FRDF01000011">
    <property type="protein sequence ID" value="SHN59887.1"/>
    <property type="molecule type" value="Genomic_DNA"/>
</dbReference>
<organism evidence="6 7">
    <name type="scientific">Erythrobacter sanguineus</name>
    <dbReference type="NCBI Taxonomy" id="198312"/>
    <lineage>
        <taxon>Bacteria</taxon>
        <taxon>Pseudomonadati</taxon>
        <taxon>Pseudomonadota</taxon>
        <taxon>Alphaproteobacteria</taxon>
        <taxon>Sphingomonadales</taxon>
        <taxon>Erythrobacteraceae</taxon>
        <taxon>Erythrobacter/Porphyrobacter group</taxon>
        <taxon>Erythrobacter</taxon>
    </lineage>
</organism>
<dbReference type="RefSeq" id="WP_158093676.1">
    <property type="nucleotide sequence ID" value="NZ_FRDF01000011.1"/>
</dbReference>
<dbReference type="PANTHER" id="PTHR47572:SF4">
    <property type="entry name" value="LACTONASE DRP35"/>
    <property type="match status" value="1"/>
</dbReference>
<gene>
    <name evidence="6" type="ORF">SAMN02745193_02050</name>
</gene>
<evidence type="ECO:0000256" key="4">
    <source>
        <dbReference type="SAM" id="SignalP"/>
    </source>
</evidence>
<dbReference type="Proteomes" id="UP000184391">
    <property type="component" value="Unassembled WGS sequence"/>
</dbReference>
<dbReference type="GO" id="GO:0046872">
    <property type="term" value="F:metal ion binding"/>
    <property type="evidence" value="ECO:0007669"/>
    <property type="project" value="UniProtKB-KW"/>
</dbReference>
<feature type="binding site" evidence="3">
    <location>
        <position position="136"/>
    </location>
    <ligand>
        <name>substrate</name>
    </ligand>
</feature>
<keyword evidence="3" id="KW-0862">Zinc</keyword>
<feature type="active site" description="Proton donor/acceptor" evidence="2">
    <location>
        <position position="245"/>
    </location>
</feature>
<dbReference type="AlphaFoldDB" id="A0A1M7SN43"/>
<feature type="chain" id="PRO_5012364878" evidence="4">
    <location>
        <begin position="22"/>
        <end position="319"/>
    </location>
</feature>
<feature type="signal peptide" evidence="4">
    <location>
        <begin position="1"/>
        <end position="21"/>
    </location>
</feature>
<comment type="cofactor">
    <cofactor evidence="3">
        <name>Zn(2+)</name>
        <dbReference type="ChEBI" id="CHEBI:29105"/>
    </cofactor>
    <text evidence="3">Binds 1 divalent metal cation per subunit.</text>
</comment>
<protein>
    <submittedName>
        <fullName evidence="6">Gluconolactonase</fullName>
    </submittedName>
</protein>
<feature type="binding site" evidence="3">
    <location>
        <position position="51"/>
    </location>
    <ligand>
        <name>a divalent metal cation</name>
        <dbReference type="ChEBI" id="CHEBI:60240"/>
    </ligand>
</feature>
<accession>A0A1M7SN43</accession>
<dbReference type="InterPro" id="IPR051262">
    <property type="entry name" value="SMP-30/CGR1_Lactonase"/>
</dbReference>
<feature type="domain" description="SMP-30/Gluconolactonase/LRE-like region" evidence="5">
    <location>
        <begin position="49"/>
        <end position="299"/>
    </location>
</feature>
<proteinExistence type="predicted"/>
<dbReference type="InterPro" id="IPR005511">
    <property type="entry name" value="SMP-30"/>
</dbReference>